<dbReference type="Proteomes" id="UP000247409">
    <property type="component" value="Unassembled WGS sequence"/>
</dbReference>
<protein>
    <submittedName>
        <fullName evidence="1">Uncharacterized protein</fullName>
    </submittedName>
</protein>
<accession>A0A2V3J112</accession>
<name>A0A2V3J112_9FLOR</name>
<reference evidence="1 2" key="1">
    <citation type="journal article" date="2018" name="Mol. Biol. Evol.">
        <title>Analysis of the draft genome of the red seaweed Gracilariopsis chorda provides insights into genome size evolution in Rhodophyta.</title>
        <authorList>
            <person name="Lee J."/>
            <person name="Yang E.C."/>
            <person name="Graf L."/>
            <person name="Yang J.H."/>
            <person name="Qiu H."/>
            <person name="Zel Zion U."/>
            <person name="Chan C.X."/>
            <person name="Stephens T.G."/>
            <person name="Weber A.P.M."/>
            <person name="Boo G.H."/>
            <person name="Boo S.M."/>
            <person name="Kim K.M."/>
            <person name="Shin Y."/>
            <person name="Jung M."/>
            <person name="Lee S.J."/>
            <person name="Yim H.S."/>
            <person name="Lee J.H."/>
            <person name="Bhattacharya D."/>
            <person name="Yoon H.S."/>
        </authorList>
    </citation>
    <scope>NUCLEOTIDE SEQUENCE [LARGE SCALE GENOMIC DNA]</scope>
    <source>
        <strain evidence="1 2">SKKU-2015</strain>
        <tissue evidence="1">Whole body</tissue>
    </source>
</reference>
<dbReference type="EMBL" id="NBIV01000017">
    <property type="protein sequence ID" value="PXF47993.1"/>
    <property type="molecule type" value="Genomic_DNA"/>
</dbReference>
<gene>
    <name evidence="1" type="ORF">BWQ96_02184</name>
</gene>
<proteinExistence type="predicted"/>
<evidence type="ECO:0000313" key="1">
    <source>
        <dbReference type="EMBL" id="PXF47993.1"/>
    </source>
</evidence>
<sequence length="154" mass="17339">MGIPFHVKPDDDPLLQLCLEIDRLQRLLFGVNAPPLTRKRDVTIIKLNEKNPLDFGKLAAETMRSAVNTKMHCIMGRIGHHLMNHGCIRKGGPDLNETLQKSTKKSYRSPNPRLDIIAPQRLGARAEMMAVEQVAMDDYVPYTPGLLLLICIPF</sequence>
<evidence type="ECO:0000313" key="2">
    <source>
        <dbReference type="Proteomes" id="UP000247409"/>
    </source>
</evidence>
<comment type="caution">
    <text evidence="1">The sequence shown here is derived from an EMBL/GenBank/DDBJ whole genome shotgun (WGS) entry which is preliminary data.</text>
</comment>
<dbReference type="AlphaFoldDB" id="A0A2V3J112"/>
<keyword evidence="2" id="KW-1185">Reference proteome</keyword>
<organism evidence="1 2">
    <name type="scientific">Gracilariopsis chorda</name>
    <dbReference type="NCBI Taxonomy" id="448386"/>
    <lineage>
        <taxon>Eukaryota</taxon>
        <taxon>Rhodophyta</taxon>
        <taxon>Florideophyceae</taxon>
        <taxon>Rhodymeniophycidae</taxon>
        <taxon>Gracilariales</taxon>
        <taxon>Gracilariaceae</taxon>
        <taxon>Gracilariopsis</taxon>
    </lineage>
</organism>